<reference evidence="2" key="1">
    <citation type="journal article" date="2011" name="Nature">
        <title>A high-resolution map of human evolutionary constraint using 29 mammals.</title>
        <authorList>
            <person name="Lindblad-Toh K."/>
            <person name="Garber M."/>
            <person name="Zuk O."/>
            <person name="Lin M.F."/>
            <person name="Parker B.J."/>
            <person name="Washietl S."/>
            <person name="Kheradpour P."/>
            <person name="Ernst J."/>
            <person name="Jordan G."/>
            <person name="Mauceli E."/>
            <person name="Ward L.D."/>
            <person name="Lowe C.B."/>
            <person name="Holloway A.K."/>
            <person name="Clamp M."/>
            <person name="Gnerre S."/>
            <person name="Alfoldi J."/>
            <person name="Beal K."/>
            <person name="Chang J."/>
            <person name="Clawson H."/>
            <person name="Cuff J."/>
            <person name="Di Palma F."/>
            <person name="Fitzgerald S."/>
            <person name="Flicek P."/>
            <person name="Guttman M."/>
            <person name="Hubisz M.J."/>
            <person name="Jaffe D.B."/>
            <person name="Jungreis I."/>
            <person name="Kent W.J."/>
            <person name="Kostka D."/>
            <person name="Lara M."/>
            <person name="Martins A.L."/>
            <person name="Massingham T."/>
            <person name="Moltke I."/>
            <person name="Raney B.J."/>
            <person name="Rasmussen M.D."/>
            <person name="Robinson J."/>
            <person name="Stark A."/>
            <person name="Vilella A.J."/>
            <person name="Wen J."/>
            <person name="Xie X."/>
            <person name="Zody M.C."/>
            <person name="Baldwin J."/>
            <person name="Bloom T."/>
            <person name="Chin C.W."/>
            <person name="Heiman D."/>
            <person name="Nicol R."/>
            <person name="Nusbaum C."/>
            <person name="Young S."/>
            <person name="Wilkinson J."/>
            <person name="Worley K.C."/>
            <person name="Kovar C.L."/>
            <person name="Muzny D.M."/>
            <person name="Gibbs R.A."/>
            <person name="Cree A."/>
            <person name="Dihn H.H."/>
            <person name="Fowler G."/>
            <person name="Jhangiani S."/>
            <person name="Joshi V."/>
            <person name="Lee S."/>
            <person name="Lewis L.R."/>
            <person name="Nazareth L.V."/>
            <person name="Okwuonu G."/>
            <person name="Santibanez J."/>
            <person name="Warren W.C."/>
            <person name="Mardis E.R."/>
            <person name="Weinstock G.M."/>
            <person name="Wilson R.K."/>
            <person name="Delehaunty K."/>
            <person name="Dooling D."/>
            <person name="Fronik C."/>
            <person name="Fulton L."/>
            <person name="Fulton B."/>
            <person name="Graves T."/>
            <person name="Minx P."/>
            <person name="Sodergren E."/>
            <person name="Birney E."/>
            <person name="Margulies E.H."/>
            <person name="Herrero J."/>
            <person name="Green E.D."/>
            <person name="Haussler D."/>
            <person name="Siepel A."/>
            <person name="Goldman N."/>
            <person name="Pollard K.S."/>
            <person name="Pedersen J.S."/>
            <person name="Lander E.S."/>
            <person name="Kellis M."/>
        </authorList>
    </citation>
    <scope>NUCLEOTIDE SEQUENCE [LARGE SCALE GENOMIC DNA]</scope>
    <source>
        <strain evidence="2">2N</strain>
    </source>
</reference>
<dbReference type="EMBL" id="AAKN02045196">
    <property type="status" value="NOT_ANNOTATED_CDS"/>
    <property type="molecule type" value="Genomic_DNA"/>
</dbReference>
<dbReference type="EMBL" id="AAKN02045195">
    <property type="status" value="NOT_ANNOTATED_CDS"/>
    <property type="molecule type" value="Genomic_DNA"/>
</dbReference>
<dbReference type="EMBL" id="AAKN02045193">
    <property type="status" value="NOT_ANNOTATED_CDS"/>
    <property type="molecule type" value="Genomic_DNA"/>
</dbReference>
<dbReference type="EMBL" id="AAKN02045198">
    <property type="status" value="NOT_ANNOTATED_CDS"/>
    <property type="molecule type" value="Genomic_DNA"/>
</dbReference>
<evidence type="ECO:0000313" key="2">
    <source>
        <dbReference type="Proteomes" id="UP000005447"/>
    </source>
</evidence>
<dbReference type="EMBL" id="AAKN02045201">
    <property type="status" value="NOT_ANNOTATED_CDS"/>
    <property type="molecule type" value="Genomic_DNA"/>
</dbReference>
<dbReference type="EMBL" id="AAKN02045202">
    <property type="status" value="NOT_ANNOTATED_CDS"/>
    <property type="molecule type" value="Genomic_DNA"/>
</dbReference>
<reference evidence="1" key="2">
    <citation type="submission" date="2025-08" db="UniProtKB">
        <authorList>
            <consortium name="Ensembl"/>
        </authorList>
    </citation>
    <scope>IDENTIFICATION</scope>
    <source>
        <strain evidence="1">2N</strain>
    </source>
</reference>
<gene>
    <name evidence="1" type="primary">TANC2</name>
</gene>
<dbReference type="Ensembl" id="ENSCPOT00000037238.1">
    <property type="protein sequence ID" value="ENSCPOP00000026256.1"/>
    <property type="gene ID" value="ENSCPOG00000014477.4"/>
</dbReference>
<dbReference type="Proteomes" id="UP000005447">
    <property type="component" value="Unassembled WGS sequence"/>
</dbReference>
<proteinExistence type="predicted"/>
<dbReference type="VEuPathDB" id="HostDB:ENSCPOG00000014477"/>
<reference evidence="1" key="3">
    <citation type="submission" date="2025-09" db="UniProtKB">
        <authorList>
            <consortium name="Ensembl"/>
        </authorList>
    </citation>
    <scope>IDENTIFICATION</scope>
    <source>
        <strain evidence="1">2N</strain>
    </source>
</reference>
<organism evidence="1 2">
    <name type="scientific">Cavia porcellus</name>
    <name type="common">Guinea pig</name>
    <dbReference type="NCBI Taxonomy" id="10141"/>
    <lineage>
        <taxon>Eukaryota</taxon>
        <taxon>Metazoa</taxon>
        <taxon>Chordata</taxon>
        <taxon>Craniata</taxon>
        <taxon>Vertebrata</taxon>
        <taxon>Euteleostomi</taxon>
        <taxon>Mammalia</taxon>
        <taxon>Eutheria</taxon>
        <taxon>Euarchontoglires</taxon>
        <taxon>Glires</taxon>
        <taxon>Rodentia</taxon>
        <taxon>Hystricomorpha</taxon>
        <taxon>Caviidae</taxon>
        <taxon>Cavia</taxon>
    </lineage>
</organism>
<dbReference type="Bgee" id="ENSCPOG00000014477">
    <property type="expression patterns" value="Expressed in frontal cortex and 11 other cell types or tissues"/>
</dbReference>
<name>A0A286XLH4_CAVPO</name>
<evidence type="ECO:0000313" key="1">
    <source>
        <dbReference type="Ensembl" id="ENSCPOP00000026256.1"/>
    </source>
</evidence>
<dbReference type="EMBL" id="AAKN02045200">
    <property type="status" value="NOT_ANNOTATED_CDS"/>
    <property type="molecule type" value="Genomic_DNA"/>
</dbReference>
<dbReference type="EMBL" id="AAKN02045199">
    <property type="status" value="NOT_ANNOTATED_CDS"/>
    <property type="molecule type" value="Genomic_DNA"/>
</dbReference>
<keyword evidence="2" id="KW-1185">Reference proteome</keyword>
<dbReference type="EMBL" id="AAKN02045194">
    <property type="status" value="NOT_ANNOTATED_CDS"/>
    <property type="molecule type" value="Genomic_DNA"/>
</dbReference>
<dbReference type="EMBL" id="AAKN02045197">
    <property type="status" value="NOT_ANNOTATED_CDS"/>
    <property type="molecule type" value="Genomic_DNA"/>
</dbReference>
<sequence length="11" mass="1312">LQPVKKLTEKK</sequence>
<accession>A0A286XLH4</accession>
<dbReference type="GeneTree" id="ENSGT00940000156447"/>
<protein>
    <submittedName>
        <fullName evidence="1">Tetratricopeptide repeat, ankyrin repeat and coiled-coil containing 2</fullName>
    </submittedName>
</protein>